<sequence length="91" mass="9559">MRPNLLTRDQTAAIVGAAIVDRLDGENCEPTCLVGYNGASAGDPCTEWAASAVLADGTVVRAYYYTTAADLDDAGDDLSAIDWRIAGYDVV</sequence>
<evidence type="ECO:0000313" key="1">
    <source>
        <dbReference type="EMBL" id="CAB4126613.1"/>
    </source>
</evidence>
<name>A0A6J5L051_9CAUD</name>
<evidence type="ECO:0000313" key="2">
    <source>
        <dbReference type="EMBL" id="CAB4133133.1"/>
    </source>
</evidence>
<reference evidence="1" key="1">
    <citation type="submission" date="2020-04" db="EMBL/GenBank/DDBJ databases">
        <authorList>
            <person name="Chiriac C."/>
            <person name="Salcher M."/>
            <person name="Ghai R."/>
            <person name="Kavagutti S V."/>
        </authorList>
    </citation>
    <scope>NUCLEOTIDE SEQUENCE</scope>
</reference>
<dbReference type="EMBL" id="LR796204">
    <property type="protein sequence ID" value="CAB4126613.1"/>
    <property type="molecule type" value="Genomic_DNA"/>
</dbReference>
<organism evidence="1">
    <name type="scientific">uncultured Caudovirales phage</name>
    <dbReference type="NCBI Taxonomy" id="2100421"/>
    <lineage>
        <taxon>Viruses</taxon>
        <taxon>Duplodnaviria</taxon>
        <taxon>Heunggongvirae</taxon>
        <taxon>Uroviricota</taxon>
        <taxon>Caudoviricetes</taxon>
        <taxon>Peduoviridae</taxon>
        <taxon>Maltschvirus</taxon>
        <taxon>Maltschvirus maltsch</taxon>
    </lineage>
</organism>
<gene>
    <name evidence="2" type="ORF">UFOVP254_52</name>
    <name evidence="1" type="ORF">UFOVP76_1</name>
</gene>
<accession>A0A6J5L051</accession>
<dbReference type="EMBL" id="LR796269">
    <property type="protein sequence ID" value="CAB4133133.1"/>
    <property type="molecule type" value="Genomic_DNA"/>
</dbReference>
<proteinExistence type="predicted"/>
<protein>
    <submittedName>
        <fullName evidence="1">Uncharacterized protein</fullName>
    </submittedName>
</protein>